<dbReference type="SUPFAM" id="SSF55073">
    <property type="entry name" value="Nucleotide cyclase"/>
    <property type="match status" value="1"/>
</dbReference>
<dbReference type="RefSeq" id="WP_091853239.1">
    <property type="nucleotide sequence ID" value="NZ_FOHZ01000014.1"/>
</dbReference>
<evidence type="ECO:0000313" key="6">
    <source>
        <dbReference type="Proteomes" id="UP000198762"/>
    </source>
</evidence>
<feature type="transmembrane region" description="Helical" evidence="1">
    <location>
        <begin position="330"/>
        <end position="350"/>
    </location>
</feature>
<dbReference type="GO" id="GO:0071111">
    <property type="term" value="F:cyclic-guanylate-specific phosphodiesterase activity"/>
    <property type="evidence" value="ECO:0007669"/>
    <property type="project" value="InterPro"/>
</dbReference>
<reference evidence="6" key="1">
    <citation type="submission" date="2016-10" db="EMBL/GenBank/DDBJ databases">
        <authorList>
            <person name="Varghese N."/>
            <person name="Submissions S."/>
        </authorList>
    </citation>
    <scope>NUCLEOTIDE SEQUENCE [LARGE SCALE GENOMIC DNA]</scope>
    <source>
        <strain evidence="6">CGMCC 1.6489</strain>
    </source>
</reference>
<feature type="signal peptide" evidence="2">
    <location>
        <begin position="1"/>
        <end position="23"/>
    </location>
</feature>
<dbReference type="SMART" id="SM00052">
    <property type="entry name" value="EAL"/>
    <property type="match status" value="1"/>
</dbReference>
<name>A0A1I0FUE0_9GAMM</name>
<dbReference type="Pfam" id="PF00990">
    <property type="entry name" value="GGDEF"/>
    <property type="match status" value="1"/>
</dbReference>
<evidence type="ECO:0000259" key="3">
    <source>
        <dbReference type="PROSITE" id="PS50883"/>
    </source>
</evidence>
<feature type="transmembrane region" description="Helical" evidence="1">
    <location>
        <begin position="179"/>
        <end position="197"/>
    </location>
</feature>
<dbReference type="Gene3D" id="3.20.20.450">
    <property type="entry name" value="EAL domain"/>
    <property type="match status" value="1"/>
</dbReference>
<keyword evidence="1" id="KW-0472">Membrane</keyword>
<dbReference type="Pfam" id="PF07696">
    <property type="entry name" value="7TMR-DISMED2"/>
    <property type="match status" value="1"/>
</dbReference>
<dbReference type="InterPro" id="IPR001633">
    <property type="entry name" value="EAL_dom"/>
</dbReference>
<evidence type="ECO:0000256" key="1">
    <source>
        <dbReference type="SAM" id="Phobius"/>
    </source>
</evidence>
<dbReference type="CDD" id="cd01948">
    <property type="entry name" value="EAL"/>
    <property type="match status" value="1"/>
</dbReference>
<dbReference type="InterPro" id="IPR011623">
    <property type="entry name" value="7TMR_DISM_rcpt_extracell_dom1"/>
</dbReference>
<feature type="transmembrane region" description="Helical" evidence="1">
    <location>
        <begin position="296"/>
        <end position="318"/>
    </location>
</feature>
<dbReference type="SUPFAM" id="SSF141868">
    <property type="entry name" value="EAL domain-like"/>
    <property type="match status" value="1"/>
</dbReference>
<evidence type="ECO:0000259" key="4">
    <source>
        <dbReference type="PROSITE" id="PS50887"/>
    </source>
</evidence>
<feature type="transmembrane region" description="Helical" evidence="1">
    <location>
        <begin position="268"/>
        <end position="290"/>
    </location>
</feature>
<dbReference type="OrthoDB" id="6279314at2"/>
<dbReference type="STRING" id="430453.SAMN04487962_11466"/>
<feature type="domain" description="EAL" evidence="3">
    <location>
        <begin position="590"/>
        <end position="842"/>
    </location>
</feature>
<dbReference type="Pfam" id="PF07695">
    <property type="entry name" value="7TMR-DISM_7TM"/>
    <property type="match status" value="1"/>
</dbReference>
<dbReference type="InterPro" id="IPR035919">
    <property type="entry name" value="EAL_sf"/>
</dbReference>
<dbReference type="InterPro" id="IPR043128">
    <property type="entry name" value="Rev_trsase/Diguanyl_cyclase"/>
</dbReference>
<dbReference type="Gene3D" id="3.30.70.270">
    <property type="match status" value="1"/>
</dbReference>
<dbReference type="Pfam" id="PF00563">
    <property type="entry name" value="EAL"/>
    <property type="match status" value="1"/>
</dbReference>
<dbReference type="PANTHER" id="PTHR33121">
    <property type="entry name" value="CYCLIC DI-GMP PHOSPHODIESTERASE PDEF"/>
    <property type="match status" value="1"/>
</dbReference>
<dbReference type="AlphaFoldDB" id="A0A1I0FUE0"/>
<dbReference type="PROSITE" id="PS50887">
    <property type="entry name" value="GGDEF"/>
    <property type="match status" value="1"/>
</dbReference>
<dbReference type="PROSITE" id="PS50883">
    <property type="entry name" value="EAL"/>
    <property type="match status" value="1"/>
</dbReference>
<keyword evidence="2" id="KW-0732">Signal</keyword>
<feature type="transmembrane region" description="Helical" evidence="1">
    <location>
        <begin position="236"/>
        <end position="256"/>
    </location>
</feature>
<dbReference type="InterPro" id="IPR000160">
    <property type="entry name" value="GGDEF_dom"/>
</dbReference>
<organism evidence="5 6">
    <name type="scientific">Marinobacter segnicrescens</name>
    <dbReference type="NCBI Taxonomy" id="430453"/>
    <lineage>
        <taxon>Bacteria</taxon>
        <taxon>Pseudomonadati</taxon>
        <taxon>Pseudomonadota</taxon>
        <taxon>Gammaproteobacteria</taxon>
        <taxon>Pseudomonadales</taxon>
        <taxon>Marinobacteraceae</taxon>
        <taxon>Marinobacter</taxon>
    </lineage>
</organism>
<protein>
    <submittedName>
        <fullName evidence="5">Diguanylate cyclase/phosphodiesterase</fullName>
    </submittedName>
</protein>
<sequence>MRRTALLTSLLTMLCLCGPSAWAASAASGALVSVEYLRLAPGQANLSPEAALASGDWQTLPGRTPNFGYETDTFWYRMEIAPGHSRRILEIAYPHLDDIRFWLVNEGKPGELTRTGDRLPFHERPLPHPNFLFPVVGEPGANQQILLRIQTEGAHHVPMQLLETDELFLQLSREDQLHSLYYGTLVTITLFSLVVFVSLREKIYLYYLASTASFLLLLASLRGVTYPVLWPGSPALQNYSILVAIPLALISIVLFSRTFLRLKQVGGWIYYAVQAALYIDILALIGVAALDYNLSVRFSVAVGLVTCLLLAVIGPVLWLRNHPQSGIYTLAWGALTLGCLITGANMYGLLPNSFITTYGLQLGSTLQAAVLTMALANRIYQERESRTRSREAELAAVSAQRRAEQRVMDQAMRDPLTHLPNRACFELNASEKLHLCPGRRWAICVVKLDNLAAVTKTLGHRNSDRLLELVSLRLHQIARNLPGIQSIGTNEQDCLGVLEPSTFAYLMDAGAASANPRQIARSMEQLREPIDYLGMQVPMDCCIGVALFPDHGKDLNTLVRQAYVAQETPIAREKGLAFYDPARDPYSPERLTLVTELRKAIDENQLALWFQPKRCLKRNEIVGVEALIRWPGRQPTVFADELIAVAEQSGLIRPLTRWVMEQALGARKVLLEAGLDLTVSINISPNNLRERDFPLFVQRLMTSHHQHRGRLILEVTETSMMQDPANSMRTLRSLDHAGIPLAIDDFGSGYSSLSYIKQLPACEVKIDRSLITDLLSHIDDRIIVKTTIDMCHSLGYQVVAEGVEDEETTELLREMDCDMIQGYVLARPQPLAHLISQLRPEAGTSAL</sequence>
<dbReference type="Gene3D" id="2.60.40.2380">
    <property type="match status" value="1"/>
</dbReference>
<dbReference type="EMBL" id="FOHZ01000014">
    <property type="protein sequence ID" value="SET62021.1"/>
    <property type="molecule type" value="Genomic_DNA"/>
</dbReference>
<dbReference type="Proteomes" id="UP000198762">
    <property type="component" value="Unassembled WGS sequence"/>
</dbReference>
<keyword evidence="6" id="KW-1185">Reference proteome</keyword>
<keyword evidence="1" id="KW-1133">Transmembrane helix</keyword>
<evidence type="ECO:0000256" key="2">
    <source>
        <dbReference type="SAM" id="SignalP"/>
    </source>
</evidence>
<dbReference type="InterPro" id="IPR029787">
    <property type="entry name" value="Nucleotide_cyclase"/>
</dbReference>
<feature type="domain" description="GGDEF" evidence="4">
    <location>
        <begin position="439"/>
        <end position="581"/>
    </location>
</feature>
<dbReference type="InterPro" id="IPR050706">
    <property type="entry name" value="Cyclic-di-GMP_PDE-like"/>
</dbReference>
<keyword evidence="1" id="KW-0812">Transmembrane</keyword>
<gene>
    <name evidence="5" type="ORF">SAMN04487962_11466</name>
</gene>
<feature type="transmembrane region" description="Helical" evidence="1">
    <location>
        <begin position="204"/>
        <end position="224"/>
    </location>
</feature>
<dbReference type="SMART" id="SM00267">
    <property type="entry name" value="GGDEF"/>
    <property type="match status" value="1"/>
</dbReference>
<proteinExistence type="predicted"/>
<evidence type="ECO:0000313" key="5">
    <source>
        <dbReference type="EMBL" id="SET62021.1"/>
    </source>
</evidence>
<feature type="chain" id="PRO_5011492144" evidence="2">
    <location>
        <begin position="24"/>
        <end position="847"/>
    </location>
</feature>
<dbReference type="PANTHER" id="PTHR33121:SF70">
    <property type="entry name" value="SIGNALING PROTEIN YKOW"/>
    <property type="match status" value="1"/>
</dbReference>
<accession>A0A1I0FUE0</accession>
<dbReference type="InterPro" id="IPR011622">
    <property type="entry name" value="7TMR_DISM_rcpt_extracell_dom2"/>
</dbReference>